<proteinExistence type="predicted"/>
<evidence type="ECO:0000313" key="6">
    <source>
        <dbReference type="EMBL" id="CEL56755.1"/>
    </source>
</evidence>
<feature type="repeat" description="WD" evidence="3">
    <location>
        <begin position="1289"/>
        <end position="1330"/>
    </location>
</feature>
<feature type="repeat" description="WD" evidence="3">
    <location>
        <begin position="1139"/>
        <end position="1180"/>
    </location>
</feature>
<dbReference type="InterPro" id="IPR036322">
    <property type="entry name" value="WD40_repeat_dom_sf"/>
</dbReference>
<feature type="domain" description="NACHT" evidence="5">
    <location>
        <begin position="211"/>
        <end position="356"/>
    </location>
</feature>
<dbReference type="InterPro" id="IPR027417">
    <property type="entry name" value="P-loop_NTPase"/>
</dbReference>
<dbReference type="InterPro" id="IPR050349">
    <property type="entry name" value="WD_LIS1/nudF_dynein_reg"/>
</dbReference>
<dbReference type="PROSITE" id="PS50294">
    <property type="entry name" value="WD_REPEATS_REGION"/>
    <property type="match status" value="6"/>
</dbReference>
<dbReference type="EMBL" id="LN679124">
    <property type="protein sequence ID" value="CEL56755.1"/>
    <property type="molecule type" value="Genomic_DNA"/>
</dbReference>
<evidence type="ECO:0000313" key="7">
    <source>
        <dbReference type="Proteomes" id="UP000059188"/>
    </source>
</evidence>
<keyword evidence="2" id="KW-0677">Repeat</keyword>
<dbReference type="Pfam" id="PF00400">
    <property type="entry name" value="WD40"/>
    <property type="match status" value="10"/>
</dbReference>
<dbReference type="PROSITE" id="PS50837">
    <property type="entry name" value="NACHT"/>
    <property type="match status" value="1"/>
</dbReference>
<feature type="repeat" description="WD" evidence="3">
    <location>
        <begin position="1060"/>
        <end position="1094"/>
    </location>
</feature>
<dbReference type="Gene3D" id="2.130.10.10">
    <property type="entry name" value="YVTN repeat-like/Quinoprotein amine dehydrogenase"/>
    <property type="match status" value="4"/>
</dbReference>
<name>A0A0B7FGI7_THACB</name>
<dbReference type="SUPFAM" id="SSF50998">
    <property type="entry name" value="Quinoprotein alcohol dehydrogenase-like"/>
    <property type="match status" value="1"/>
</dbReference>
<evidence type="ECO:0000259" key="5">
    <source>
        <dbReference type="PROSITE" id="PS50837"/>
    </source>
</evidence>
<keyword evidence="1 3" id="KW-0853">WD repeat</keyword>
<evidence type="ECO:0000256" key="2">
    <source>
        <dbReference type="ARBA" id="ARBA00022737"/>
    </source>
</evidence>
<dbReference type="InterPro" id="IPR011047">
    <property type="entry name" value="Quinoprotein_ADH-like_sf"/>
</dbReference>
<dbReference type="PRINTS" id="PR00320">
    <property type="entry name" value="GPROTEINBRPT"/>
</dbReference>
<dbReference type="STRING" id="1108050.A0A0B7FGI7"/>
<dbReference type="InterPro" id="IPR056884">
    <property type="entry name" value="NPHP3-like_N"/>
</dbReference>
<organism evidence="6 7">
    <name type="scientific">Thanatephorus cucumeris (strain AG1-IB / isolate 7/3/14)</name>
    <name type="common">Lettuce bottom rot fungus</name>
    <name type="synonym">Rhizoctonia solani</name>
    <dbReference type="NCBI Taxonomy" id="1108050"/>
    <lineage>
        <taxon>Eukaryota</taxon>
        <taxon>Fungi</taxon>
        <taxon>Dikarya</taxon>
        <taxon>Basidiomycota</taxon>
        <taxon>Agaricomycotina</taxon>
        <taxon>Agaricomycetes</taxon>
        <taxon>Cantharellales</taxon>
        <taxon>Ceratobasidiaceae</taxon>
        <taxon>Rhizoctonia</taxon>
        <taxon>Rhizoctonia solani AG-1</taxon>
    </lineage>
</organism>
<feature type="repeat" description="WD" evidence="3">
    <location>
        <begin position="1096"/>
        <end position="1137"/>
    </location>
</feature>
<dbReference type="SUPFAM" id="SSF52540">
    <property type="entry name" value="P-loop containing nucleoside triphosphate hydrolases"/>
    <property type="match status" value="1"/>
</dbReference>
<feature type="region of interest" description="Disordered" evidence="4">
    <location>
        <begin position="1220"/>
        <end position="1243"/>
    </location>
</feature>
<sequence length="1355" mass="150094">MHRIQRLRLNSQSKGSDSTLEKTRGAWSLVKNLLVTLESSADLFGPLKAAISGLSIWVDIYESTAVESKEYDELRLKLKNILEDLAIHTKHEVNQVDSDLEEEAKRVTEKQTRATGRRLMDAAKESEDIIQCYRRIDGHLQRLAVNANISLVKTVNDQAVEQRLAGMSPSRSAMYNSAESHDVKRGVCAPGTRKAQINQLLEWAHDPETGQTCWMNGMAGTGKTTLAYSVYERLDQACQLGASFFCSRTMPECRQIKYIIPTIAYQLARFSIPFRNALYETLESDPDAHTRILKLQYEKLIVGPLSEVKESLPANFIVVIDALDECENEDATGGILDLLLSTVYNLPVRYLVSSRPEREITRRMAKRENSEENVRLVLHNLDADKVKLDIEVYMRHELQHIPLTDDQWVAVIGRCGVLFIYASTICRYITQAYEAESLSEAVDTIMSANSGSFEDGDENAIDELYMAILIVAFSKPRTIQANTRWMRSILDTIICAIEPMKLETIAEVMGLGSTERVDALLKPLRSVVNVTEETGLVTTLHASFPDFMLSANRAKQFWCEKASRNQLLAEMCLQTIDRAKPAFNICNLPSSYLLDNEVEDLEVRVDKAISSALAYSCRHWSTHLHLGQHRGELINNVRHFFLTKLLLWIEVMNLTKRIRHATAVIQYAQAWCNDRAVPNDLVKMAYDAWQFVSVYANHPICQSTLHIYVSMVPFWPRSRPVSAAYMPSTVGVVQPTGTAIDRRRLVLLATWNMDYFNTGSMDLSADGTRLVLPTRDGIGLVDTTTGDNICDLINENAQDICCVGISPDGTRVAFSDHSYGLQLWDAKDGGAVTELFTSHDSHVISVTFSPYGTCVACGLYDGDVYICVLQPEPQTIGPLKGHSRAISSVTFSPDSLYLASGSLDGTIRVWNARTGHITGKPFIGHISHINSVSYSPDGARLVSSSNDMTIRVWDGQTGQDALQPLTGHSQAVLCAVFSPNGAFIASASVDRTIRVYDAHTGHTVLGPLQPHAGVVYSVIFTPDSSRLFSLTGDGAVRVWNVRDLDTPITVPIDPDISHLINSVRYSPSGLRVVCGSDDGRIYVWEVKTGDLVLGPLCGHDQAVTSADYSPSGTYIASASSDNTLRIWDAYNGNDIHGPMGGHNADVMCVRFSPDSRLLVSGSNDRTVKIWDVASGQTFIDIFRGNVPITSIGFSPNGRHVVFSSWGGLIRVITRRRKKTTAGQIESHDCTDDGSDDGSESDGNYNIGAEIDTYSAEFSPDGTRIVSGSIAAVRMWDARTRKPLFVFSKHDLQDYTISSVGFSPNGQYLVSGSSDGTVCVGRTDRTSYTRSTHWAHQLGRWCSVLTRQFPLRVMFD</sequence>
<dbReference type="PANTHER" id="PTHR44129">
    <property type="entry name" value="WD REPEAT-CONTAINING PROTEIN POP1"/>
    <property type="match status" value="1"/>
</dbReference>
<dbReference type="SUPFAM" id="SSF50978">
    <property type="entry name" value="WD40 repeat-like"/>
    <property type="match status" value="2"/>
</dbReference>
<dbReference type="InterPro" id="IPR015943">
    <property type="entry name" value="WD40/YVTN_repeat-like_dom_sf"/>
</dbReference>
<dbReference type="SMART" id="SM00320">
    <property type="entry name" value="WD40"/>
    <property type="match status" value="12"/>
</dbReference>
<dbReference type="PROSITE" id="PS00678">
    <property type="entry name" value="WD_REPEATS_1"/>
    <property type="match status" value="3"/>
</dbReference>
<dbReference type="PROSITE" id="PS50082">
    <property type="entry name" value="WD_REPEATS_2"/>
    <property type="match status" value="8"/>
</dbReference>
<keyword evidence="7" id="KW-1185">Reference proteome</keyword>
<feature type="repeat" description="WD" evidence="3">
    <location>
        <begin position="965"/>
        <end position="1006"/>
    </location>
</feature>
<protein>
    <submittedName>
        <fullName evidence="6">Vegetative incompatibility protein HET-E-1</fullName>
    </submittedName>
</protein>
<dbReference type="Proteomes" id="UP000059188">
    <property type="component" value="Unassembled WGS sequence"/>
</dbReference>
<evidence type="ECO:0000256" key="4">
    <source>
        <dbReference type="SAM" id="MobiDB-lite"/>
    </source>
</evidence>
<dbReference type="InterPro" id="IPR019775">
    <property type="entry name" value="WD40_repeat_CS"/>
</dbReference>
<dbReference type="InterPro" id="IPR007111">
    <property type="entry name" value="NACHT_NTPase"/>
</dbReference>
<evidence type="ECO:0000256" key="3">
    <source>
        <dbReference type="PROSITE-ProRule" id="PRU00221"/>
    </source>
</evidence>
<feature type="repeat" description="WD" evidence="3">
    <location>
        <begin position="1008"/>
        <end position="1049"/>
    </location>
</feature>
<dbReference type="Pfam" id="PF24883">
    <property type="entry name" value="NPHP3_N"/>
    <property type="match status" value="1"/>
</dbReference>
<dbReference type="CDD" id="cd00200">
    <property type="entry name" value="WD40"/>
    <property type="match status" value="1"/>
</dbReference>
<gene>
    <name evidence="6" type="ORF">RSOLAG1IB_08057</name>
</gene>
<accession>A0A0B7FGI7</accession>
<feature type="repeat" description="WD" evidence="3">
    <location>
        <begin position="879"/>
        <end position="920"/>
    </location>
</feature>
<feature type="repeat" description="WD" evidence="3">
    <location>
        <begin position="922"/>
        <end position="963"/>
    </location>
</feature>
<dbReference type="InterPro" id="IPR001680">
    <property type="entry name" value="WD40_rpt"/>
</dbReference>
<dbReference type="InterPro" id="IPR020472">
    <property type="entry name" value="WD40_PAC1"/>
</dbReference>
<reference evidence="6 7" key="1">
    <citation type="submission" date="2014-11" db="EMBL/GenBank/DDBJ databases">
        <authorList>
            <person name="Wibberg Daniel"/>
        </authorList>
    </citation>
    <scope>NUCLEOTIDE SEQUENCE [LARGE SCALE GENOMIC DNA]</scope>
    <source>
        <strain evidence="6">Rhizoctonia solani AG1-IB 7/3/14</strain>
    </source>
</reference>
<dbReference type="Gene3D" id="3.40.50.300">
    <property type="entry name" value="P-loop containing nucleotide triphosphate hydrolases"/>
    <property type="match status" value="1"/>
</dbReference>
<evidence type="ECO:0000256" key="1">
    <source>
        <dbReference type="ARBA" id="ARBA00022574"/>
    </source>
</evidence>